<dbReference type="AlphaFoldDB" id="A0A3E3ICQ0"/>
<evidence type="ECO:0000256" key="5">
    <source>
        <dbReference type="ARBA" id="ARBA00023295"/>
    </source>
</evidence>
<evidence type="ECO:0000313" key="8">
    <source>
        <dbReference type="Proteomes" id="UP000260812"/>
    </source>
</evidence>
<keyword evidence="8" id="KW-1185">Reference proteome</keyword>
<dbReference type="GeneID" id="97985404"/>
<dbReference type="GO" id="GO:0006004">
    <property type="term" value="P:fucose metabolic process"/>
    <property type="evidence" value="ECO:0007669"/>
    <property type="project" value="TreeGrafter"/>
</dbReference>
<dbReference type="EMBL" id="QVLV01000001">
    <property type="protein sequence ID" value="RGE64855.1"/>
    <property type="molecule type" value="Genomic_DNA"/>
</dbReference>
<organism evidence="7 8">
    <name type="scientific">Eisenbergiella massiliensis</name>
    <dbReference type="NCBI Taxonomy" id="1720294"/>
    <lineage>
        <taxon>Bacteria</taxon>
        <taxon>Bacillati</taxon>
        <taxon>Bacillota</taxon>
        <taxon>Clostridia</taxon>
        <taxon>Lachnospirales</taxon>
        <taxon>Lachnospiraceae</taxon>
        <taxon>Eisenbergiella</taxon>
    </lineage>
</organism>
<comment type="caution">
    <text evidence="7">The sequence shown here is derived from an EMBL/GenBank/DDBJ whole genome shotgun (WGS) entry which is preliminary data.</text>
</comment>
<dbReference type="PANTHER" id="PTHR10030:SF37">
    <property type="entry name" value="ALPHA-L-FUCOSIDASE-RELATED"/>
    <property type="match status" value="1"/>
</dbReference>
<accession>A0A3E3ICQ0</accession>
<dbReference type="Gene3D" id="3.20.20.80">
    <property type="entry name" value="Glycosidases"/>
    <property type="match status" value="1"/>
</dbReference>
<dbReference type="GO" id="GO:0005764">
    <property type="term" value="C:lysosome"/>
    <property type="evidence" value="ECO:0007669"/>
    <property type="project" value="TreeGrafter"/>
</dbReference>
<evidence type="ECO:0000256" key="1">
    <source>
        <dbReference type="ARBA" id="ARBA00007951"/>
    </source>
</evidence>
<dbReference type="PANTHER" id="PTHR10030">
    <property type="entry name" value="ALPHA-L-FUCOSIDASE"/>
    <property type="match status" value="1"/>
</dbReference>
<evidence type="ECO:0000259" key="6">
    <source>
        <dbReference type="Pfam" id="PF01120"/>
    </source>
</evidence>
<dbReference type="SMART" id="SM00812">
    <property type="entry name" value="Alpha_L_fucos"/>
    <property type="match status" value="1"/>
</dbReference>
<gene>
    <name evidence="7" type="ORF">DXC51_00510</name>
</gene>
<keyword evidence="5" id="KW-0326">Glycosidase</keyword>
<keyword evidence="4" id="KW-0378">Hydrolase</keyword>
<dbReference type="GO" id="GO:0004560">
    <property type="term" value="F:alpha-L-fucosidase activity"/>
    <property type="evidence" value="ECO:0007669"/>
    <property type="project" value="InterPro"/>
</dbReference>
<evidence type="ECO:0000256" key="4">
    <source>
        <dbReference type="ARBA" id="ARBA00022801"/>
    </source>
</evidence>
<keyword evidence="3" id="KW-0732">Signal</keyword>
<dbReference type="InterPro" id="IPR000933">
    <property type="entry name" value="Glyco_hydro_29"/>
</dbReference>
<dbReference type="SUPFAM" id="SSF51445">
    <property type="entry name" value="(Trans)glycosidases"/>
    <property type="match status" value="1"/>
</dbReference>
<dbReference type="Proteomes" id="UP000260812">
    <property type="component" value="Unassembled WGS sequence"/>
</dbReference>
<dbReference type="Gene3D" id="2.60.120.260">
    <property type="entry name" value="Galactose-binding domain-like"/>
    <property type="match status" value="1"/>
</dbReference>
<evidence type="ECO:0000256" key="2">
    <source>
        <dbReference type="ARBA" id="ARBA00012662"/>
    </source>
</evidence>
<sequence length="447" mass="50672">MADLRAKPTKEMLEWHNYELGVFFHYDIEVFQPDYSFGKELIPVSLWNPQKLDTDQWVRTAKAAGARYALLTAKHGTGFCLWPTKFHDYHVGNAPVSRDIVGEFMDSCRKYGIKPGLYYSLSSDHLDKICTGKDGKVDQKKKNEILLGQVEELVTVYGPLAEIWFDGGILRPEKGGPDIPGLLARIAPDLICFGGCPGIKNVLRWSGSEQGVAVPECWSAAHFLTDPERNNVTCDSAGDPADEVWAPVEVDMPVRDVMYAYMGGWMYHENDADKTYSSEYLFERYLTSVGRNANLLIGCVPDRDGLISEDQVESFVGLGNLVNSRLNVHIGMSSEMLDNEKMEVWFDNPVDVSYVEIMEDQTDGQKILEWVLETRWPAYWCSKDKKDQWIPVAQGNSIGHKRIISVNHLRGYAFRVRILRSYEGAVLKSLRVFGNKVPMVFHEHMNV</sequence>
<name>A0A3E3ICQ0_9FIRM</name>
<feature type="domain" description="Glycoside hydrolase family 29 N-terminal" evidence="6">
    <location>
        <begin position="22"/>
        <end position="322"/>
    </location>
</feature>
<dbReference type="GO" id="GO:0016139">
    <property type="term" value="P:glycoside catabolic process"/>
    <property type="evidence" value="ECO:0007669"/>
    <property type="project" value="TreeGrafter"/>
</dbReference>
<proteinExistence type="inferred from homology"/>
<dbReference type="EC" id="3.2.1.51" evidence="2"/>
<dbReference type="InterPro" id="IPR017853">
    <property type="entry name" value="GH"/>
</dbReference>
<evidence type="ECO:0000256" key="3">
    <source>
        <dbReference type="ARBA" id="ARBA00022729"/>
    </source>
</evidence>
<protein>
    <recommendedName>
        <fullName evidence="2">alpha-L-fucosidase</fullName>
        <ecNumber evidence="2">3.2.1.51</ecNumber>
    </recommendedName>
</protein>
<evidence type="ECO:0000313" key="7">
    <source>
        <dbReference type="EMBL" id="RGE64855.1"/>
    </source>
</evidence>
<dbReference type="InterPro" id="IPR057739">
    <property type="entry name" value="Glyco_hydro_29_N"/>
</dbReference>
<reference evidence="7" key="1">
    <citation type="submission" date="2018-08" db="EMBL/GenBank/DDBJ databases">
        <title>A genome reference for cultivated species of the human gut microbiota.</title>
        <authorList>
            <person name="Zou Y."/>
            <person name="Xue W."/>
            <person name="Luo G."/>
        </authorList>
    </citation>
    <scope>NUCLEOTIDE SEQUENCE [LARGE SCALE GENOMIC DNA]</scope>
    <source>
        <strain evidence="7">TF05-5AC</strain>
    </source>
</reference>
<comment type="similarity">
    <text evidence="1">Belongs to the glycosyl hydrolase 29 family.</text>
</comment>
<dbReference type="Pfam" id="PF01120">
    <property type="entry name" value="Alpha_L_fucos"/>
    <property type="match status" value="1"/>
</dbReference>
<dbReference type="RefSeq" id="WP_117543272.1">
    <property type="nucleotide sequence ID" value="NZ_QVLV01000001.1"/>
</dbReference>